<dbReference type="InterPro" id="IPR009061">
    <property type="entry name" value="DNA-bd_dom_put_sf"/>
</dbReference>
<keyword evidence="3" id="KW-0238">DNA-binding</keyword>
<proteinExistence type="predicted"/>
<evidence type="ECO:0000259" key="5">
    <source>
        <dbReference type="PROSITE" id="PS50937"/>
    </source>
</evidence>
<dbReference type="PROSITE" id="PS50937">
    <property type="entry name" value="HTH_MERR_2"/>
    <property type="match status" value="1"/>
</dbReference>
<evidence type="ECO:0000256" key="3">
    <source>
        <dbReference type="ARBA" id="ARBA00023125"/>
    </source>
</evidence>
<dbReference type="Gene3D" id="1.10.1660.10">
    <property type="match status" value="1"/>
</dbReference>
<dbReference type="CDD" id="cd00592">
    <property type="entry name" value="HTH_MerR-like"/>
    <property type="match status" value="1"/>
</dbReference>
<dbReference type="RefSeq" id="WP_055291194.1">
    <property type="nucleotide sequence ID" value="NZ_CP173382.1"/>
</dbReference>
<protein>
    <submittedName>
        <fullName evidence="6">HTH-type transcriptional activator tipA</fullName>
    </submittedName>
</protein>
<organism evidence="6 7">
    <name type="scientific">Eubacterium ramulus</name>
    <dbReference type="NCBI Taxonomy" id="39490"/>
    <lineage>
        <taxon>Bacteria</taxon>
        <taxon>Bacillati</taxon>
        <taxon>Bacillota</taxon>
        <taxon>Clostridia</taxon>
        <taxon>Eubacteriales</taxon>
        <taxon>Eubacteriaceae</taxon>
        <taxon>Eubacterium</taxon>
    </lineage>
</organism>
<evidence type="ECO:0000313" key="7">
    <source>
        <dbReference type="Proteomes" id="UP000095492"/>
    </source>
</evidence>
<name>A0A173VHS9_EUBRA</name>
<reference evidence="6 7" key="1">
    <citation type="submission" date="2015-09" db="EMBL/GenBank/DDBJ databases">
        <authorList>
            <consortium name="Pathogen Informatics"/>
        </authorList>
    </citation>
    <scope>NUCLEOTIDE SEQUENCE [LARGE SCALE GENOMIC DNA]</scope>
    <source>
        <strain evidence="6 7">2789STDY5608891</strain>
    </source>
</reference>
<dbReference type="Pfam" id="PF13411">
    <property type="entry name" value="MerR_1"/>
    <property type="match status" value="1"/>
</dbReference>
<dbReference type="STRING" id="39490.ERS852448_02915"/>
<evidence type="ECO:0000256" key="4">
    <source>
        <dbReference type="ARBA" id="ARBA00023163"/>
    </source>
</evidence>
<dbReference type="OrthoDB" id="9777497at2"/>
<gene>
    <name evidence="6" type="primary">tipA_2</name>
    <name evidence="6" type="ORF">ERS852448_02915</name>
</gene>
<dbReference type="GeneID" id="97391885"/>
<dbReference type="Proteomes" id="UP000095492">
    <property type="component" value="Unassembled WGS sequence"/>
</dbReference>
<dbReference type="GO" id="GO:0003700">
    <property type="term" value="F:DNA-binding transcription factor activity"/>
    <property type="evidence" value="ECO:0007669"/>
    <property type="project" value="InterPro"/>
</dbReference>
<keyword evidence="1" id="KW-0678">Repressor</keyword>
<dbReference type="AlphaFoldDB" id="A0A173VHS9"/>
<dbReference type="SMART" id="SM00422">
    <property type="entry name" value="HTH_MERR"/>
    <property type="match status" value="1"/>
</dbReference>
<keyword evidence="4" id="KW-0804">Transcription</keyword>
<accession>A0A173VHS9</accession>
<dbReference type="PANTHER" id="PTHR30204">
    <property type="entry name" value="REDOX-CYCLING DRUG-SENSING TRANSCRIPTIONAL ACTIVATOR SOXR"/>
    <property type="match status" value="1"/>
</dbReference>
<sequence length="250" mass="29580">MDRKFQIGEIARFFDISASTLRYWEDKGVLHPGKKSENQYREYTIEDLMTISDVIFYKNLGLQLKEICGMEASTPKQHQELFAEKIVELKRQQEMLTRRMKKLRYHMQAVEMLEMLKAQPYQETDIDTDCVVSFDLIERDKLCRYIENPYLYTRVQDSQSLPQEQRGITVSADMSSSFPESSILWQKQSARYITFLMKEEVTTGFPNDLPEHLVYIQETYRTGAIISRFLLCAQENGKTYDFYKTFVEIQ</sequence>
<feature type="domain" description="HTH merR-type" evidence="5">
    <location>
        <begin position="4"/>
        <end position="73"/>
    </location>
</feature>
<evidence type="ECO:0000313" key="6">
    <source>
        <dbReference type="EMBL" id="CUN26330.1"/>
    </source>
</evidence>
<evidence type="ECO:0000256" key="2">
    <source>
        <dbReference type="ARBA" id="ARBA00023015"/>
    </source>
</evidence>
<keyword evidence="2" id="KW-0805">Transcription regulation</keyword>
<dbReference type="InterPro" id="IPR000551">
    <property type="entry name" value="MerR-type_HTH_dom"/>
</dbReference>
<evidence type="ECO:0000256" key="1">
    <source>
        <dbReference type="ARBA" id="ARBA00022491"/>
    </source>
</evidence>
<dbReference type="EMBL" id="CYYA01000030">
    <property type="protein sequence ID" value="CUN26330.1"/>
    <property type="molecule type" value="Genomic_DNA"/>
</dbReference>
<dbReference type="GO" id="GO:0003677">
    <property type="term" value="F:DNA binding"/>
    <property type="evidence" value="ECO:0007669"/>
    <property type="project" value="UniProtKB-KW"/>
</dbReference>
<dbReference type="SUPFAM" id="SSF46955">
    <property type="entry name" value="Putative DNA-binding domain"/>
    <property type="match status" value="1"/>
</dbReference>
<dbReference type="PANTHER" id="PTHR30204:SF69">
    <property type="entry name" value="MERR-FAMILY TRANSCRIPTIONAL REGULATOR"/>
    <property type="match status" value="1"/>
</dbReference>
<dbReference type="InterPro" id="IPR047057">
    <property type="entry name" value="MerR_fam"/>
</dbReference>